<dbReference type="HAMAP" id="MF_01965">
    <property type="entry name" value="NADHX_dehydratase"/>
    <property type="match status" value="1"/>
</dbReference>
<feature type="binding site" evidence="18">
    <location>
        <begin position="58"/>
        <end position="62"/>
    </location>
    <ligand>
        <name>(6S)-NADPHX</name>
        <dbReference type="ChEBI" id="CHEBI:64076"/>
    </ligand>
</feature>
<evidence type="ECO:0000256" key="14">
    <source>
        <dbReference type="ARBA" id="ARBA00025153"/>
    </source>
</evidence>
<evidence type="ECO:0000256" key="16">
    <source>
        <dbReference type="ARBA" id="ARBA00049209"/>
    </source>
</evidence>
<evidence type="ECO:0000256" key="15">
    <source>
        <dbReference type="ARBA" id="ARBA00048238"/>
    </source>
</evidence>
<dbReference type="CDD" id="cd01171">
    <property type="entry name" value="YXKO-related"/>
    <property type="match status" value="1"/>
</dbReference>
<dbReference type="NCBIfam" id="TIGR00196">
    <property type="entry name" value="yjeF_cterm"/>
    <property type="match status" value="1"/>
</dbReference>
<evidence type="ECO:0000256" key="4">
    <source>
        <dbReference type="ARBA" id="ARBA00009524"/>
    </source>
</evidence>
<evidence type="ECO:0000256" key="6">
    <source>
        <dbReference type="ARBA" id="ARBA00022741"/>
    </source>
</evidence>
<evidence type="ECO:0000256" key="3">
    <source>
        <dbReference type="ARBA" id="ARBA00006001"/>
    </source>
</evidence>
<evidence type="ECO:0000256" key="18">
    <source>
        <dbReference type="HAMAP-Rule" id="MF_01966"/>
    </source>
</evidence>
<evidence type="ECO:0000256" key="13">
    <source>
        <dbReference type="ARBA" id="ARBA00023268"/>
    </source>
</evidence>
<feature type="binding site" evidence="17">
    <location>
        <position position="425"/>
    </location>
    <ligand>
        <name>AMP</name>
        <dbReference type="ChEBI" id="CHEBI:456215"/>
    </ligand>
</feature>
<evidence type="ECO:0000256" key="9">
    <source>
        <dbReference type="ARBA" id="ARBA00022958"/>
    </source>
</evidence>
<feature type="binding site" evidence="17">
    <location>
        <position position="426"/>
    </location>
    <ligand>
        <name>(6S)-NADPHX</name>
        <dbReference type="ChEBI" id="CHEBI:64076"/>
    </ligand>
</feature>
<feature type="binding site" evidence="17">
    <location>
        <begin position="396"/>
        <end position="400"/>
    </location>
    <ligand>
        <name>AMP</name>
        <dbReference type="ChEBI" id="CHEBI:456215"/>
    </ligand>
</feature>
<keyword evidence="12 17" id="KW-0456">Lyase</keyword>
<evidence type="ECO:0000256" key="19">
    <source>
        <dbReference type="PIRNR" id="PIRNR017184"/>
    </source>
</evidence>
<accession>A0ABT9WTC8</accession>
<keyword evidence="5 18" id="KW-0479">Metal-binding</keyword>
<evidence type="ECO:0000256" key="5">
    <source>
        <dbReference type="ARBA" id="ARBA00022723"/>
    </source>
</evidence>
<evidence type="ECO:0000256" key="8">
    <source>
        <dbReference type="ARBA" id="ARBA00022857"/>
    </source>
</evidence>
<organism evidence="22 23">
    <name type="scientific">Bacillus chungangensis</name>
    <dbReference type="NCBI Taxonomy" id="587633"/>
    <lineage>
        <taxon>Bacteria</taxon>
        <taxon>Bacillati</taxon>
        <taxon>Bacillota</taxon>
        <taxon>Bacilli</taxon>
        <taxon>Bacillales</taxon>
        <taxon>Bacillaceae</taxon>
        <taxon>Bacillus</taxon>
    </lineage>
</organism>
<keyword evidence="6 17" id="KW-0547">Nucleotide-binding</keyword>
<dbReference type="PROSITE" id="PS51385">
    <property type="entry name" value="YJEF_N"/>
    <property type="match status" value="1"/>
</dbReference>
<feature type="binding site" evidence="18">
    <location>
        <position position="59"/>
    </location>
    <ligand>
        <name>K(+)</name>
        <dbReference type="ChEBI" id="CHEBI:29103"/>
    </ligand>
</feature>
<feature type="binding site" evidence="18">
    <location>
        <position position="155"/>
    </location>
    <ligand>
        <name>K(+)</name>
        <dbReference type="ChEBI" id="CHEBI:29103"/>
    </ligand>
</feature>
<feature type="binding site" evidence="18">
    <location>
        <position position="152"/>
    </location>
    <ligand>
        <name>(6S)-NADPHX</name>
        <dbReference type="ChEBI" id="CHEBI:64076"/>
    </ligand>
</feature>
<evidence type="ECO:0000256" key="12">
    <source>
        <dbReference type="ARBA" id="ARBA00023239"/>
    </source>
</evidence>
<dbReference type="InterPro" id="IPR036652">
    <property type="entry name" value="YjeF_N_dom_sf"/>
</dbReference>
<name>A0ABT9WTC8_9BACI</name>
<dbReference type="EC" id="4.2.1.136" evidence="19"/>
<dbReference type="PANTHER" id="PTHR12592">
    <property type="entry name" value="ATP-DEPENDENT (S)-NAD(P)H-HYDRATE DEHYDRATASE FAMILY MEMBER"/>
    <property type="match status" value="1"/>
</dbReference>
<comment type="similarity">
    <text evidence="17">Belongs to the NnrD/CARKD family.</text>
</comment>
<feature type="binding site" evidence="17">
    <location>
        <position position="309"/>
    </location>
    <ligand>
        <name>(6S)-NADPHX</name>
        <dbReference type="ChEBI" id="CHEBI:64076"/>
    </ligand>
</feature>
<comment type="caution">
    <text evidence="17">Lacks conserved residue(s) required for the propagation of feature annotation.</text>
</comment>
<comment type="function">
    <text evidence="18">Catalyzes the epimerization of the S- and R-forms of NAD(P)HX, a damaged form of NAD(P)H that is a result of enzymatic or heat-dependent hydration. This is a prerequisite for the S-specific NAD(P)H-hydrate dehydratase to allow the repair of both epimers of NAD(P)HX.</text>
</comment>
<sequence>MTMYIYQQAEIKKIDEIAMMNGLSYFSLMENAGKGLYQTLLSYIHKEEKILVLAGRGNNGGDGVVLARYLQINGYDVSLVFPIGPPKTEAAKQHLSLYKQHGFSLSVWNPEEHYDVIVDSLLGVGMKLPLKEEIRKVIVWANGKKARRIAVDLPTGVQADNGKVETAFKADATFFLHGAKPAAFLLPSSVYFGQTSVIDIGIPQTGNAHVWTLEKVQNAWPRRTAASHKGTFGTGLIIAGSDEMPGSAILSGIGALRSGIGKLMIGTSAYCGAIIAGRIPEATYLFDGLEKVAKGKVPNKLAAVGIGPGLQDKTNINQALSVLLEHNIPLVIDAGALLEKAWKTSSSLQRKAPIVLTPHPGEFSRLTGVSIQEIAENRIELAKQFAKREQVIVVLKGQYTVIAFPDGEIIVNPTGNSALAKGGSGDVLLGMIVAMLATHHCPRSAIANAVFIHGLCGDEYTAHASDASMVASDMERLLPAVLNRI</sequence>
<keyword evidence="11 18" id="KW-0413">Isomerase</keyword>
<dbReference type="Pfam" id="PF01256">
    <property type="entry name" value="Carb_kinase"/>
    <property type="match status" value="1"/>
</dbReference>
<comment type="caution">
    <text evidence="22">The sequence shown here is derived from an EMBL/GenBank/DDBJ whole genome shotgun (WGS) entry which is preliminary data.</text>
</comment>
<comment type="similarity">
    <text evidence="3 19">In the N-terminal section; belongs to the NnrE/AIBP family.</text>
</comment>
<evidence type="ECO:0000256" key="7">
    <source>
        <dbReference type="ARBA" id="ARBA00022840"/>
    </source>
</evidence>
<keyword evidence="9 18" id="KW-0630">Potassium</keyword>
<dbReference type="SUPFAM" id="SSF64153">
    <property type="entry name" value="YjeF N-terminal domain-like"/>
    <property type="match status" value="1"/>
</dbReference>
<comment type="function">
    <text evidence="14 19">Bifunctional enzyme that catalyzes the epimerization of the S- and R-forms of NAD(P)HX and the dehydration of the S-form of NAD(P)HX at the expense of ADP, which is converted to AMP. This allows the repair of both epimers of NAD(P)HX, a damaged form of NAD(P)H that is a result of enzymatic or heat-dependent hydration.</text>
</comment>
<dbReference type="GO" id="GO:0052856">
    <property type="term" value="F:NAD(P)HX epimerase activity"/>
    <property type="evidence" value="ECO:0007669"/>
    <property type="project" value="UniProtKB-EC"/>
</dbReference>
<evidence type="ECO:0000256" key="10">
    <source>
        <dbReference type="ARBA" id="ARBA00023027"/>
    </source>
</evidence>
<dbReference type="Proteomes" id="UP001223586">
    <property type="component" value="Unassembled WGS sequence"/>
</dbReference>
<dbReference type="InterPro" id="IPR004443">
    <property type="entry name" value="YjeF_N_dom"/>
</dbReference>
<dbReference type="PROSITE" id="PS51383">
    <property type="entry name" value="YJEF_C_3"/>
    <property type="match status" value="1"/>
</dbReference>
<keyword evidence="23" id="KW-1185">Reference proteome</keyword>
<keyword evidence="8 17" id="KW-0521">NADP</keyword>
<comment type="catalytic activity">
    <reaction evidence="15 17 19">
        <text>(6S)-NADHX + ADP = AMP + phosphate + NADH + H(+)</text>
        <dbReference type="Rhea" id="RHEA:32223"/>
        <dbReference type="ChEBI" id="CHEBI:15378"/>
        <dbReference type="ChEBI" id="CHEBI:43474"/>
        <dbReference type="ChEBI" id="CHEBI:57945"/>
        <dbReference type="ChEBI" id="CHEBI:64074"/>
        <dbReference type="ChEBI" id="CHEBI:456215"/>
        <dbReference type="ChEBI" id="CHEBI:456216"/>
        <dbReference type="EC" id="4.2.1.136"/>
    </reaction>
</comment>
<comment type="catalytic activity">
    <reaction evidence="1 18 19">
        <text>(6R)-NADHX = (6S)-NADHX</text>
        <dbReference type="Rhea" id="RHEA:32215"/>
        <dbReference type="ChEBI" id="CHEBI:64074"/>
        <dbReference type="ChEBI" id="CHEBI:64075"/>
        <dbReference type="EC" id="5.1.99.6"/>
    </reaction>
</comment>
<comment type="similarity">
    <text evidence="4 19">In the C-terminal section; belongs to the NnrD/CARKD family.</text>
</comment>
<evidence type="ECO:0000256" key="2">
    <source>
        <dbReference type="ARBA" id="ARBA00000909"/>
    </source>
</evidence>
<dbReference type="HAMAP" id="MF_01966">
    <property type="entry name" value="NADHX_epimerase"/>
    <property type="match status" value="1"/>
</dbReference>
<dbReference type="EMBL" id="JAUSTT010000013">
    <property type="protein sequence ID" value="MDQ0176556.1"/>
    <property type="molecule type" value="Genomic_DNA"/>
</dbReference>
<comment type="catalytic activity">
    <reaction evidence="16 17 19">
        <text>(6S)-NADPHX + ADP = AMP + phosphate + NADPH + H(+)</text>
        <dbReference type="Rhea" id="RHEA:32235"/>
        <dbReference type="ChEBI" id="CHEBI:15378"/>
        <dbReference type="ChEBI" id="CHEBI:43474"/>
        <dbReference type="ChEBI" id="CHEBI:57783"/>
        <dbReference type="ChEBI" id="CHEBI:64076"/>
        <dbReference type="ChEBI" id="CHEBI:456215"/>
        <dbReference type="ChEBI" id="CHEBI:456216"/>
        <dbReference type="EC" id="4.2.1.136"/>
    </reaction>
</comment>
<evidence type="ECO:0000256" key="17">
    <source>
        <dbReference type="HAMAP-Rule" id="MF_01965"/>
    </source>
</evidence>
<feature type="domain" description="YjeF N-terminal" evidence="21">
    <location>
        <begin position="6"/>
        <end position="208"/>
    </location>
</feature>
<comment type="function">
    <text evidence="17">Catalyzes the dehydration of the S-form of NAD(P)HX at the expense of ADP, which is converted to AMP. Together with NAD(P)HX epimerase, which catalyzes the epimerization of the S- and R-forms, the enzyme allows the repair of both epimers of NAD(P)HX, a damaged form of NAD(P)H that is a result of enzymatic or heat-dependent hydration.</text>
</comment>
<comment type="cofactor">
    <cofactor evidence="17">
        <name>Mg(2+)</name>
        <dbReference type="ChEBI" id="CHEBI:18420"/>
    </cofactor>
</comment>
<dbReference type="RefSeq" id="WP_307229789.1">
    <property type="nucleotide sequence ID" value="NZ_JAUSTT010000013.1"/>
</dbReference>
<dbReference type="EC" id="5.1.99.6" evidence="19"/>
<feature type="binding site" evidence="18">
    <location>
        <begin position="123"/>
        <end position="129"/>
    </location>
    <ligand>
        <name>(6S)-NADPHX</name>
        <dbReference type="ChEBI" id="CHEBI:64076"/>
    </ligand>
</feature>
<dbReference type="InterPro" id="IPR000631">
    <property type="entry name" value="CARKD"/>
</dbReference>
<dbReference type="InterPro" id="IPR029056">
    <property type="entry name" value="Ribokinase-like"/>
</dbReference>
<evidence type="ECO:0000313" key="23">
    <source>
        <dbReference type="Proteomes" id="UP001223586"/>
    </source>
</evidence>
<dbReference type="NCBIfam" id="TIGR00197">
    <property type="entry name" value="yjeF_nterm"/>
    <property type="match status" value="1"/>
</dbReference>
<evidence type="ECO:0000313" key="22">
    <source>
        <dbReference type="EMBL" id="MDQ0176556.1"/>
    </source>
</evidence>
<reference evidence="22 23" key="1">
    <citation type="submission" date="2023-07" db="EMBL/GenBank/DDBJ databases">
        <title>Genomic Encyclopedia of Type Strains, Phase IV (KMG-IV): sequencing the most valuable type-strain genomes for metagenomic binning, comparative biology and taxonomic classification.</title>
        <authorList>
            <person name="Goeker M."/>
        </authorList>
    </citation>
    <scope>NUCLEOTIDE SEQUENCE [LARGE SCALE GENOMIC DNA]</scope>
    <source>
        <strain evidence="22 23">DSM 23837</strain>
    </source>
</reference>
<dbReference type="Gene3D" id="3.40.50.10260">
    <property type="entry name" value="YjeF N-terminal domain"/>
    <property type="match status" value="1"/>
</dbReference>
<comment type="cofactor">
    <cofactor evidence="18 19">
        <name>K(+)</name>
        <dbReference type="ChEBI" id="CHEBI:29103"/>
    </cofactor>
    <text evidence="18 19">Binds 1 potassium ion per subunit.</text>
</comment>
<comment type="subunit">
    <text evidence="17">Homotetramer.</text>
</comment>
<evidence type="ECO:0000259" key="21">
    <source>
        <dbReference type="PROSITE" id="PS51385"/>
    </source>
</evidence>
<dbReference type="Gene3D" id="3.40.1190.20">
    <property type="match status" value="1"/>
</dbReference>
<evidence type="ECO:0000256" key="11">
    <source>
        <dbReference type="ARBA" id="ARBA00023235"/>
    </source>
</evidence>
<dbReference type="Pfam" id="PF03853">
    <property type="entry name" value="YjeF_N"/>
    <property type="match status" value="1"/>
</dbReference>
<protein>
    <recommendedName>
        <fullName evidence="19">Bifunctional NAD(P)H-hydrate repair enzyme</fullName>
    </recommendedName>
    <alternativeName>
        <fullName evidence="19">Nicotinamide nucleotide repair protein</fullName>
    </alternativeName>
    <domain>
        <recommendedName>
            <fullName evidence="19">ADP-dependent (S)-NAD(P)H-hydrate dehydratase</fullName>
            <ecNumber evidence="19">4.2.1.136</ecNumber>
        </recommendedName>
        <alternativeName>
            <fullName evidence="19">ADP-dependent NAD(P)HX dehydratase</fullName>
        </alternativeName>
    </domain>
    <domain>
        <recommendedName>
            <fullName evidence="19">NAD(P)H-hydrate epimerase</fullName>
            <ecNumber evidence="19">5.1.99.6</ecNumber>
        </recommendedName>
    </domain>
</protein>
<comment type="catalytic activity">
    <reaction evidence="2 18 19">
        <text>(6R)-NADPHX = (6S)-NADPHX</text>
        <dbReference type="Rhea" id="RHEA:32227"/>
        <dbReference type="ChEBI" id="CHEBI:64076"/>
        <dbReference type="ChEBI" id="CHEBI:64077"/>
        <dbReference type="EC" id="5.1.99.6"/>
    </reaction>
</comment>
<feature type="domain" description="YjeF C-terminal" evidence="20">
    <location>
        <begin position="212"/>
        <end position="485"/>
    </location>
</feature>
<feature type="binding site" evidence="18">
    <location>
        <position position="119"/>
    </location>
    <ligand>
        <name>K(+)</name>
        <dbReference type="ChEBI" id="CHEBI:29103"/>
    </ligand>
</feature>
<dbReference type="PIRSF" id="PIRSF017184">
    <property type="entry name" value="Nnr"/>
    <property type="match status" value="1"/>
</dbReference>
<dbReference type="SUPFAM" id="SSF53613">
    <property type="entry name" value="Ribokinase-like"/>
    <property type="match status" value="1"/>
</dbReference>
<dbReference type="InterPro" id="IPR030677">
    <property type="entry name" value="Nnr"/>
</dbReference>
<keyword evidence="10 17" id="KW-0520">NAD</keyword>
<proteinExistence type="inferred from homology"/>
<dbReference type="PANTHER" id="PTHR12592:SF0">
    <property type="entry name" value="ATP-DEPENDENT (S)-NAD(P)H-HYDRATE DEHYDRATASE"/>
    <property type="match status" value="1"/>
</dbReference>
<keyword evidence="7 17" id="KW-0067">ATP-binding</keyword>
<keyword evidence="13" id="KW-0511">Multifunctional enzyme</keyword>
<gene>
    <name evidence="18" type="primary">nnrE</name>
    <name evidence="17" type="synonym">nnrD</name>
    <name evidence="22" type="ORF">J2S08_002400</name>
</gene>
<feature type="binding site" evidence="17">
    <location>
        <position position="359"/>
    </location>
    <ligand>
        <name>(6S)-NADPHX</name>
        <dbReference type="ChEBI" id="CHEBI:64076"/>
    </ligand>
</feature>
<comment type="similarity">
    <text evidence="18">Belongs to the NnrE/AIBP family.</text>
</comment>
<evidence type="ECO:0000259" key="20">
    <source>
        <dbReference type="PROSITE" id="PS51383"/>
    </source>
</evidence>
<evidence type="ECO:0000256" key="1">
    <source>
        <dbReference type="ARBA" id="ARBA00000013"/>
    </source>
</evidence>